<dbReference type="OrthoDB" id="1701429at2"/>
<keyword evidence="3" id="KW-1185">Reference proteome</keyword>
<evidence type="ECO:0000256" key="1">
    <source>
        <dbReference type="SAM" id="Phobius"/>
    </source>
</evidence>
<keyword evidence="1" id="KW-0812">Transmembrane</keyword>
<dbReference type="AlphaFoldDB" id="A0A1T5IWV0"/>
<proteinExistence type="predicted"/>
<organism evidence="2 3">
    <name type="scientific">Maledivibacter halophilus</name>
    <dbReference type="NCBI Taxonomy" id="36842"/>
    <lineage>
        <taxon>Bacteria</taxon>
        <taxon>Bacillati</taxon>
        <taxon>Bacillota</taxon>
        <taxon>Clostridia</taxon>
        <taxon>Peptostreptococcales</taxon>
        <taxon>Caminicellaceae</taxon>
        <taxon>Maledivibacter</taxon>
    </lineage>
</organism>
<dbReference type="EMBL" id="FUZT01000001">
    <property type="protein sequence ID" value="SKC43666.1"/>
    <property type="molecule type" value="Genomic_DNA"/>
</dbReference>
<feature type="transmembrane region" description="Helical" evidence="1">
    <location>
        <begin position="126"/>
        <end position="148"/>
    </location>
</feature>
<feature type="transmembrane region" description="Helical" evidence="1">
    <location>
        <begin position="93"/>
        <end position="114"/>
    </location>
</feature>
<dbReference type="Proteomes" id="UP000190285">
    <property type="component" value="Unassembled WGS sequence"/>
</dbReference>
<reference evidence="2 3" key="1">
    <citation type="submission" date="2017-02" db="EMBL/GenBank/DDBJ databases">
        <authorList>
            <person name="Peterson S.W."/>
        </authorList>
    </citation>
    <scope>NUCLEOTIDE SEQUENCE [LARGE SCALE GENOMIC DNA]</scope>
    <source>
        <strain evidence="2 3">M1</strain>
    </source>
</reference>
<name>A0A1T5IWV0_9FIRM</name>
<gene>
    <name evidence="2" type="ORF">SAMN02194393_00846</name>
</gene>
<protein>
    <recommendedName>
        <fullName evidence="4">Beta-carotene 15,15'-monooxygenase</fullName>
    </recommendedName>
</protein>
<evidence type="ECO:0000313" key="2">
    <source>
        <dbReference type="EMBL" id="SKC43666.1"/>
    </source>
</evidence>
<evidence type="ECO:0008006" key="4">
    <source>
        <dbReference type="Google" id="ProtNLM"/>
    </source>
</evidence>
<keyword evidence="1" id="KW-0472">Membrane</keyword>
<evidence type="ECO:0000313" key="3">
    <source>
        <dbReference type="Proteomes" id="UP000190285"/>
    </source>
</evidence>
<dbReference type="RefSeq" id="WP_079489545.1">
    <property type="nucleotide sequence ID" value="NZ_FUZT01000001.1"/>
</dbReference>
<feature type="transmembrane region" description="Helical" evidence="1">
    <location>
        <begin position="169"/>
        <end position="189"/>
    </location>
</feature>
<accession>A0A1T5IWV0</accession>
<keyword evidence="1" id="KW-1133">Transmembrane helix</keyword>
<feature type="transmembrane region" description="Helical" evidence="1">
    <location>
        <begin position="49"/>
        <end position="72"/>
    </location>
</feature>
<dbReference type="STRING" id="36842.SAMN02194393_00846"/>
<feature type="transmembrane region" description="Helical" evidence="1">
    <location>
        <begin position="26"/>
        <end position="43"/>
    </location>
</feature>
<sequence>MNIIQDIILTNKGIIYKSFKLAIKNWKIFLVGIAYFIFSILMFRIASYAWILGGIIIALFQSAIISNYLYLIENIIEYEKFTLEDFKRGFTVYLRKIYTILIIFWFVGFGADLFLRPIVSMRIGGFSLWFIIQILAFILLNSLPETIYQKHYIGFDIITYSFEFIKENFFEWFIPNICIIALIWAVHIITNKVMFLIGLNLNIFSMLKILIDAVVYILLISYGMIYRGKLFNVLSTSTRRKRMFMRNMYK</sequence>